<reference evidence="2 3" key="1">
    <citation type="submission" date="2022-01" db="EMBL/GenBank/DDBJ databases">
        <title>Whole genome-based taxonomy of the Shewanellaceae.</title>
        <authorList>
            <person name="Martin-Rodriguez A.J."/>
        </authorList>
    </citation>
    <scope>NUCLEOTIDE SEQUENCE [LARGE SCALE GENOMIC DNA]</scope>
    <source>
        <strain evidence="2 3">DSM 21332</strain>
    </source>
</reference>
<gene>
    <name evidence="2" type="ORF">L2725_08635</name>
</gene>
<accession>A0ABT0N5X5</accession>
<comment type="caution">
    <text evidence="2">The sequence shown here is derived from an EMBL/GenBank/DDBJ whole genome shotgun (WGS) entry which is preliminary data.</text>
</comment>
<organism evidence="2 3">
    <name type="scientific">Shewanella corallii</name>
    <dbReference type="NCBI Taxonomy" id="560080"/>
    <lineage>
        <taxon>Bacteria</taxon>
        <taxon>Pseudomonadati</taxon>
        <taxon>Pseudomonadota</taxon>
        <taxon>Gammaproteobacteria</taxon>
        <taxon>Alteromonadales</taxon>
        <taxon>Shewanellaceae</taxon>
        <taxon>Shewanella</taxon>
    </lineage>
</organism>
<dbReference type="Proteomes" id="UP001202831">
    <property type="component" value="Unassembled WGS sequence"/>
</dbReference>
<keyword evidence="3" id="KW-1185">Reference proteome</keyword>
<evidence type="ECO:0000256" key="1">
    <source>
        <dbReference type="SAM" id="SignalP"/>
    </source>
</evidence>
<sequence length="454" mass="51313">MVLSLVLMSFAMMTVLFSYNASQLNLKGTKLQQTADNTAYSVASIAARDLNFKAYTNRAAVANQIAVAQMVGLSSWFEMTDKFGENACYALCWVPYVGQVIRVIQRVVRGMNQVAQPLFRVMVYAEDAILYALSESQRIVHFAGIVSTAAATGDVVRANDPQASLDWVQNPLLANDIRNTWFSAQKRHSRSRWRRNSQSYQDFIGVTASSKDPFTQGRSYRLGGIWSVNLGLVKWKTYKTGGSDLIENRRYRRNQAESWTGVDTLSMHYAYFRCSWRGCGWRRREIPVGWGGTRSDNRVELRRQGNRNLWGGSGRTNRSATWLAKRNQQTRGGYNGVRPFYALSDRTARQGRTDNLAVVVSKAQNNVRTTSVVTAGNTRANPAINEQMSGDRMTALAAAQAYYSRPRDLMSTLGWRRSDNKHEYGNLYNPYWQPRLSDTTNGERAFVLTLTELL</sequence>
<name>A0ABT0N5X5_9GAMM</name>
<dbReference type="RefSeq" id="WP_115136232.1">
    <property type="nucleotide sequence ID" value="NZ_JAKIKT010000002.1"/>
</dbReference>
<evidence type="ECO:0000313" key="3">
    <source>
        <dbReference type="Proteomes" id="UP001202831"/>
    </source>
</evidence>
<proteinExistence type="predicted"/>
<keyword evidence="1" id="KW-0732">Signal</keyword>
<feature type="chain" id="PRO_5047135495" description="Flp pilus-assembly TadG-like N-terminal domain-containing protein" evidence="1">
    <location>
        <begin position="19"/>
        <end position="454"/>
    </location>
</feature>
<protein>
    <recommendedName>
        <fullName evidence="4">Flp pilus-assembly TadG-like N-terminal domain-containing protein</fullName>
    </recommendedName>
</protein>
<dbReference type="EMBL" id="JAKIKT010000002">
    <property type="protein sequence ID" value="MCL2913858.1"/>
    <property type="molecule type" value="Genomic_DNA"/>
</dbReference>
<evidence type="ECO:0000313" key="2">
    <source>
        <dbReference type="EMBL" id="MCL2913858.1"/>
    </source>
</evidence>
<feature type="signal peptide" evidence="1">
    <location>
        <begin position="1"/>
        <end position="18"/>
    </location>
</feature>
<evidence type="ECO:0008006" key="4">
    <source>
        <dbReference type="Google" id="ProtNLM"/>
    </source>
</evidence>